<dbReference type="SFLD" id="SFLDG01066">
    <property type="entry name" value="organic_radical-activating_enz"/>
    <property type="match status" value="1"/>
</dbReference>
<dbReference type="Gene3D" id="3.20.20.70">
    <property type="entry name" value="Aldolase class I"/>
    <property type="match status" value="1"/>
</dbReference>
<evidence type="ECO:0000313" key="8">
    <source>
        <dbReference type="Proteomes" id="UP001501842"/>
    </source>
</evidence>
<dbReference type="InterPro" id="IPR034457">
    <property type="entry name" value="Organic_radical-activating"/>
</dbReference>
<evidence type="ECO:0000256" key="4">
    <source>
        <dbReference type="ARBA" id="ARBA00022723"/>
    </source>
</evidence>
<dbReference type="Proteomes" id="UP001501842">
    <property type="component" value="Unassembled WGS sequence"/>
</dbReference>
<keyword evidence="4" id="KW-0479">Metal-binding</keyword>
<dbReference type="SFLD" id="SFLDS00029">
    <property type="entry name" value="Radical_SAM"/>
    <property type="match status" value="1"/>
</dbReference>
<comment type="caution">
    <text evidence="7">The sequence shown here is derived from an EMBL/GenBank/DDBJ whole genome shotgun (WGS) entry which is preliminary data.</text>
</comment>
<evidence type="ECO:0000256" key="1">
    <source>
        <dbReference type="ARBA" id="ARBA00001966"/>
    </source>
</evidence>
<dbReference type="SUPFAM" id="SSF102114">
    <property type="entry name" value="Radical SAM enzymes"/>
    <property type="match status" value="1"/>
</dbReference>
<organism evidence="7 8">
    <name type="scientific">Actinocorallia aurantiaca</name>
    <dbReference type="NCBI Taxonomy" id="46204"/>
    <lineage>
        <taxon>Bacteria</taxon>
        <taxon>Bacillati</taxon>
        <taxon>Actinomycetota</taxon>
        <taxon>Actinomycetes</taxon>
        <taxon>Streptosporangiales</taxon>
        <taxon>Thermomonosporaceae</taxon>
        <taxon>Actinocorallia</taxon>
    </lineage>
</organism>
<evidence type="ECO:0000256" key="5">
    <source>
        <dbReference type="ARBA" id="ARBA00023004"/>
    </source>
</evidence>
<proteinExistence type="predicted"/>
<evidence type="ECO:0000313" key="7">
    <source>
        <dbReference type="EMBL" id="GAA2723468.1"/>
    </source>
</evidence>
<keyword evidence="2" id="KW-0004">4Fe-4S</keyword>
<name>A0ABN3U3E7_9ACTN</name>
<evidence type="ECO:0000256" key="6">
    <source>
        <dbReference type="ARBA" id="ARBA00023014"/>
    </source>
</evidence>
<dbReference type="PANTHER" id="PTHR30352:SF2">
    <property type="entry name" value="ANAEROBIC RIBONUCLEOSIDE-TRIPHOSPHATE REDUCTASE-ACTIVATING PROTEIN"/>
    <property type="match status" value="1"/>
</dbReference>
<keyword evidence="6" id="KW-0411">Iron-sulfur</keyword>
<keyword evidence="8" id="KW-1185">Reference proteome</keyword>
<dbReference type="InterPro" id="IPR058240">
    <property type="entry name" value="rSAM_sf"/>
</dbReference>
<comment type="cofactor">
    <cofactor evidence="1">
        <name>[4Fe-4S] cluster</name>
        <dbReference type="ChEBI" id="CHEBI:49883"/>
    </cofactor>
</comment>
<dbReference type="InterPro" id="IPR012837">
    <property type="entry name" value="NrdG"/>
</dbReference>
<sequence>MNAGGGASVRLAKLHHPVTALGPGTRAGIWFQGCTLACPGCLSRDTWEADESLRIPVSSVLEWVAGLPGLDGVTISGGEPFQQPQALRELLEGLREWRSSRPVDILVYSGYVISRLSRNQESRDILKLCDAVVTGPYVERLNDGSPLRGSANQQLVPLSPLGRRRYGSDEMDGRRMQVCVEDGAEGRRVYYIGIPRRGDMDRLSAVLDGAGVRAGEASWRL</sequence>
<dbReference type="SFLD" id="SFLDF00299">
    <property type="entry name" value="anaerobic_ribonucleoside-triph"/>
    <property type="match status" value="1"/>
</dbReference>
<evidence type="ECO:0000256" key="2">
    <source>
        <dbReference type="ARBA" id="ARBA00022485"/>
    </source>
</evidence>
<dbReference type="Pfam" id="PF13353">
    <property type="entry name" value="Fer4_12"/>
    <property type="match status" value="1"/>
</dbReference>
<evidence type="ECO:0000256" key="3">
    <source>
        <dbReference type="ARBA" id="ARBA00022691"/>
    </source>
</evidence>
<protein>
    <submittedName>
        <fullName evidence="7">4Fe-4S cluster-binding domain-containing protein</fullName>
    </submittedName>
</protein>
<dbReference type="PANTHER" id="PTHR30352">
    <property type="entry name" value="PYRUVATE FORMATE-LYASE-ACTIVATING ENZYME"/>
    <property type="match status" value="1"/>
</dbReference>
<reference evidence="7 8" key="1">
    <citation type="journal article" date="2019" name="Int. J. Syst. Evol. Microbiol.">
        <title>The Global Catalogue of Microorganisms (GCM) 10K type strain sequencing project: providing services to taxonomists for standard genome sequencing and annotation.</title>
        <authorList>
            <consortium name="The Broad Institute Genomics Platform"/>
            <consortium name="The Broad Institute Genome Sequencing Center for Infectious Disease"/>
            <person name="Wu L."/>
            <person name="Ma J."/>
        </authorList>
    </citation>
    <scope>NUCLEOTIDE SEQUENCE [LARGE SCALE GENOMIC DNA]</scope>
    <source>
        <strain evidence="7 8">JCM 8201</strain>
    </source>
</reference>
<accession>A0ABN3U3E7</accession>
<dbReference type="EMBL" id="BAAATZ010000006">
    <property type="protein sequence ID" value="GAA2723468.1"/>
    <property type="molecule type" value="Genomic_DNA"/>
</dbReference>
<dbReference type="InterPro" id="IPR007197">
    <property type="entry name" value="rSAM"/>
</dbReference>
<gene>
    <name evidence="7" type="ORF">GCM10010439_18850</name>
</gene>
<dbReference type="RefSeq" id="WP_344449863.1">
    <property type="nucleotide sequence ID" value="NZ_BAAATZ010000006.1"/>
</dbReference>
<keyword evidence="5" id="KW-0408">Iron</keyword>
<keyword evidence="3" id="KW-0949">S-adenosyl-L-methionine</keyword>
<dbReference type="SFLD" id="SFLDG01063">
    <property type="entry name" value="activating_enzymes__group_1"/>
    <property type="match status" value="1"/>
</dbReference>
<dbReference type="InterPro" id="IPR013785">
    <property type="entry name" value="Aldolase_TIM"/>
</dbReference>